<sequence>MNRRKSGVTLVLPSGSDKTVEKVKQGGKKGNRLSRRHLVASAELNCKLVDFGNACWTYKQFTSDIQTR</sequence>
<comment type="catalytic activity">
    <reaction evidence="8">
        <text>L-seryl-[protein] + ATP = O-phospho-L-seryl-[protein] + ADP + H(+)</text>
        <dbReference type="Rhea" id="RHEA:17989"/>
        <dbReference type="Rhea" id="RHEA-COMP:9863"/>
        <dbReference type="Rhea" id="RHEA-COMP:11604"/>
        <dbReference type="ChEBI" id="CHEBI:15378"/>
        <dbReference type="ChEBI" id="CHEBI:29999"/>
        <dbReference type="ChEBI" id="CHEBI:30616"/>
        <dbReference type="ChEBI" id="CHEBI:83421"/>
        <dbReference type="ChEBI" id="CHEBI:456216"/>
        <dbReference type="EC" id="2.7.11.1"/>
    </reaction>
</comment>
<evidence type="ECO:0000313" key="9">
    <source>
        <dbReference type="EMBL" id="KAG2325813.1"/>
    </source>
</evidence>
<evidence type="ECO:0000256" key="1">
    <source>
        <dbReference type="ARBA" id="ARBA00012513"/>
    </source>
</evidence>
<dbReference type="InterPro" id="IPR051334">
    <property type="entry name" value="SRPK"/>
</dbReference>
<gene>
    <name evidence="9" type="ORF">Bca52824_008541</name>
</gene>
<dbReference type="GO" id="GO:0000245">
    <property type="term" value="P:spliceosomal complex assembly"/>
    <property type="evidence" value="ECO:0007669"/>
    <property type="project" value="TreeGrafter"/>
</dbReference>
<name>A0A8X7WC83_BRACI</name>
<keyword evidence="3" id="KW-0808">Transferase</keyword>
<dbReference type="GO" id="GO:0004674">
    <property type="term" value="F:protein serine/threonine kinase activity"/>
    <property type="evidence" value="ECO:0007669"/>
    <property type="project" value="UniProtKB-KW"/>
</dbReference>
<evidence type="ECO:0000256" key="6">
    <source>
        <dbReference type="ARBA" id="ARBA00022840"/>
    </source>
</evidence>
<evidence type="ECO:0000256" key="5">
    <source>
        <dbReference type="ARBA" id="ARBA00022777"/>
    </source>
</evidence>
<dbReference type="Proteomes" id="UP000886595">
    <property type="component" value="Unassembled WGS sequence"/>
</dbReference>
<evidence type="ECO:0000256" key="3">
    <source>
        <dbReference type="ARBA" id="ARBA00022679"/>
    </source>
</evidence>
<comment type="caution">
    <text evidence="9">The sequence shown here is derived from an EMBL/GenBank/DDBJ whole genome shotgun (WGS) entry which is preliminary data.</text>
</comment>
<protein>
    <recommendedName>
        <fullName evidence="1">non-specific serine/threonine protein kinase</fullName>
        <ecNumber evidence="1">2.7.11.1</ecNumber>
    </recommendedName>
</protein>
<dbReference type="PANTHER" id="PTHR47634:SF9">
    <property type="entry name" value="PROTEIN KINASE DOMAIN-CONTAINING PROTEIN-RELATED"/>
    <property type="match status" value="1"/>
</dbReference>
<dbReference type="EMBL" id="JAAMPC010000002">
    <property type="protein sequence ID" value="KAG2325813.1"/>
    <property type="molecule type" value="Genomic_DNA"/>
</dbReference>
<evidence type="ECO:0000313" key="10">
    <source>
        <dbReference type="Proteomes" id="UP000886595"/>
    </source>
</evidence>
<dbReference type="AlphaFoldDB" id="A0A8X7WC83"/>
<accession>A0A8X7WC83</accession>
<keyword evidence="2" id="KW-0723">Serine/threonine-protein kinase</keyword>
<dbReference type="GO" id="GO:0050684">
    <property type="term" value="P:regulation of mRNA processing"/>
    <property type="evidence" value="ECO:0007669"/>
    <property type="project" value="TreeGrafter"/>
</dbReference>
<dbReference type="OrthoDB" id="1745407at2759"/>
<dbReference type="PANTHER" id="PTHR47634">
    <property type="entry name" value="PROTEIN KINASE DOMAIN-CONTAINING PROTEIN-RELATED"/>
    <property type="match status" value="1"/>
</dbReference>
<organism evidence="9 10">
    <name type="scientific">Brassica carinata</name>
    <name type="common">Ethiopian mustard</name>
    <name type="synonym">Abyssinian cabbage</name>
    <dbReference type="NCBI Taxonomy" id="52824"/>
    <lineage>
        <taxon>Eukaryota</taxon>
        <taxon>Viridiplantae</taxon>
        <taxon>Streptophyta</taxon>
        <taxon>Embryophyta</taxon>
        <taxon>Tracheophyta</taxon>
        <taxon>Spermatophyta</taxon>
        <taxon>Magnoliopsida</taxon>
        <taxon>eudicotyledons</taxon>
        <taxon>Gunneridae</taxon>
        <taxon>Pentapetalae</taxon>
        <taxon>rosids</taxon>
        <taxon>malvids</taxon>
        <taxon>Brassicales</taxon>
        <taxon>Brassicaceae</taxon>
        <taxon>Brassiceae</taxon>
        <taxon>Brassica</taxon>
    </lineage>
</organism>
<keyword evidence="4" id="KW-0547">Nucleotide-binding</keyword>
<evidence type="ECO:0000256" key="7">
    <source>
        <dbReference type="ARBA" id="ARBA00047899"/>
    </source>
</evidence>
<proteinExistence type="predicted"/>
<reference evidence="9 10" key="1">
    <citation type="submission" date="2020-02" db="EMBL/GenBank/DDBJ databases">
        <authorList>
            <person name="Ma Q."/>
            <person name="Huang Y."/>
            <person name="Song X."/>
            <person name="Pei D."/>
        </authorList>
    </citation>
    <scope>NUCLEOTIDE SEQUENCE [LARGE SCALE GENOMIC DNA]</scope>
    <source>
        <strain evidence="9">Sxm20200214</strain>
        <tissue evidence="9">Leaf</tissue>
    </source>
</reference>
<keyword evidence="10" id="KW-1185">Reference proteome</keyword>
<keyword evidence="5" id="KW-0418">Kinase</keyword>
<dbReference type="GO" id="GO:0005524">
    <property type="term" value="F:ATP binding"/>
    <property type="evidence" value="ECO:0007669"/>
    <property type="project" value="UniProtKB-KW"/>
</dbReference>
<evidence type="ECO:0000256" key="8">
    <source>
        <dbReference type="ARBA" id="ARBA00048679"/>
    </source>
</evidence>
<evidence type="ECO:0000256" key="4">
    <source>
        <dbReference type="ARBA" id="ARBA00022741"/>
    </source>
</evidence>
<evidence type="ECO:0000256" key="2">
    <source>
        <dbReference type="ARBA" id="ARBA00022527"/>
    </source>
</evidence>
<comment type="catalytic activity">
    <reaction evidence="7">
        <text>L-threonyl-[protein] + ATP = O-phospho-L-threonyl-[protein] + ADP + H(+)</text>
        <dbReference type="Rhea" id="RHEA:46608"/>
        <dbReference type="Rhea" id="RHEA-COMP:11060"/>
        <dbReference type="Rhea" id="RHEA-COMP:11605"/>
        <dbReference type="ChEBI" id="CHEBI:15378"/>
        <dbReference type="ChEBI" id="CHEBI:30013"/>
        <dbReference type="ChEBI" id="CHEBI:30616"/>
        <dbReference type="ChEBI" id="CHEBI:61977"/>
        <dbReference type="ChEBI" id="CHEBI:456216"/>
        <dbReference type="EC" id="2.7.11.1"/>
    </reaction>
</comment>
<dbReference type="EC" id="2.7.11.1" evidence="1"/>
<keyword evidence="6" id="KW-0067">ATP-binding</keyword>